<sequence>MDMNLGIGLLCKKVVLILFLGLTFTLFISAYPNGAPCSTQHTMRPSKISHGLPQQSTPPYRFAVIDPDGNAINEYGDKIYTIRLSGTVHFRGFIIQARLATKHGSVIGHLRAGEFLENTDKWLAYGIQFQNCSSIAITPSRISTTDPSTLSKLTGALSATKDQFNLCKITVIKEKSEYWAFWQPKSGLLLPKFPRLNKSTPYTVQASNFTTENEKANSILEKLVEETESSEYGDRPKLDLSKDWCKQNPCKNGGKCLNTYNIDRFQCLCKPEWTGPVCDKKNYCQHHQCKYGICIIKEDGYVCDCDPDYSGQYCDVECLSSSCNNGGVCVADHLGKRCQCLPGFTGKFCEKKIDHCKPNPCANGALCRSEFNSYTCYCSPGYMGEKCHRPCQDIYGSCDHWGEQNKCEIMRPATTFFDVNCAVTCGQCKFVNSTVKTKDPLPPLLEPFQWILGKWEVQYGRDLAFPLNMVNAKYGYKEQLTVANQRVLMFGTPYLNFSTVTTSKTNPRDQHVSLGFVTLKPASNPIGVSISSTTNTGITMIEEGEMDGENMKLELKYLITLKESKATPVKAVRYFKWKKPYLEETVQINRKGGSFDYFTKYFTKIENYVI</sequence>
<dbReference type="Pfam" id="PF00008">
    <property type="entry name" value="EGF"/>
    <property type="match status" value="2"/>
</dbReference>
<evidence type="ECO:0000313" key="7">
    <source>
        <dbReference type="EMBL" id="KAL1234269.1"/>
    </source>
</evidence>
<dbReference type="InterPro" id="IPR001881">
    <property type="entry name" value="EGF-like_Ca-bd_dom"/>
</dbReference>
<dbReference type="SMART" id="SM00179">
    <property type="entry name" value="EGF_CA"/>
    <property type="match status" value="4"/>
</dbReference>
<dbReference type="PANTHER" id="PTHR24049">
    <property type="entry name" value="CRUMBS FAMILY MEMBER"/>
    <property type="match status" value="1"/>
</dbReference>
<proteinExistence type="predicted"/>
<feature type="disulfide bond" evidence="4">
    <location>
        <begin position="250"/>
        <end position="267"/>
    </location>
</feature>
<dbReference type="Gene3D" id="2.10.25.10">
    <property type="entry name" value="Laminin"/>
    <property type="match status" value="4"/>
</dbReference>
<dbReference type="InterPro" id="IPR002861">
    <property type="entry name" value="Reeler_dom"/>
</dbReference>
<dbReference type="SUPFAM" id="SSF50814">
    <property type="entry name" value="Lipocalins"/>
    <property type="match status" value="1"/>
</dbReference>
<dbReference type="CDD" id="cd00054">
    <property type="entry name" value="EGF_CA"/>
    <property type="match status" value="4"/>
</dbReference>
<feature type="disulfide bond" evidence="4">
    <location>
        <begin position="378"/>
        <end position="387"/>
    </location>
</feature>
<name>A0ABR3KB58_TRISP</name>
<feature type="disulfide bond" evidence="4">
    <location>
        <begin position="340"/>
        <end position="349"/>
    </location>
</feature>
<comment type="caution">
    <text evidence="7">The sequence shown here is derived from an EMBL/GenBank/DDBJ whole genome shotgun (WGS) entry which is preliminary data.</text>
</comment>
<dbReference type="Proteomes" id="UP001558632">
    <property type="component" value="Unassembled WGS sequence"/>
</dbReference>
<dbReference type="PANTHER" id="PTHR24049:SF35">
    <property type="entry name" value="EGF-LIKE DOMAIN-CONTAINING PROTEIN"/>
    <property type="match status" value="1"/>
</dbReference>
<feature type="disulfide bond" evidence="4">
    <location>
        <begin position="269"/>
        <end position="278"/>
    </location>
</feature>
<dbReference type="PROSITE" id="PS51670">
    <property type="entry name" value="SHKT"/>
    <property type="match status" value="1"/>
</dbReference>
<dbReference type="PROSITE" id="PS00022">
    <property type="entry name" value="EGF_1"/>
    <property type="match status" value="3"/>
</dbReference>
<evidence type="ECO:0000256" key="4">
    <source>
        <dbReference type="PROSITE-ProRule" id="PRU00076"/>
    </source>
</evidence>
<keyword evidence="3 4" id="KW-1015">Disulfide bond</keyword>
<dbReference type="InterPro" id="IPR000742">
    <property type="entry name" value="EGF"/>
</dbReference>
<organism evidence="7 8">
    <name type="scientific">Trichinella spiralis</name>
    <name type="common">Trichina worm</name>
    <dbReference type="NCBI Taxonomy" id="6334"/>
    <lineage>
        <taxon>Eukaryota</taxon>
        <taxon>Metazoa</taxon>
        <taxon>Ecdysozoa</taxon>
        <taxon>Nematoda</taxon>
        <taxon>Enoplea</taxon>
        <taxon>Dorylaimia</taxon>
        <taxon>Trichinellida</taxon>
        <taxon>Trichinellidae</taxon>
        <taxon>Trichinella</taxon>
    </lineage>
</organism>
<feature type="domain" description="EGF-like" evidence="5">
    <location>
        <begin position="352"/>
        <end position="388"/>
    </location>
</feature>
<dbReference type="InterPro" id="IPR051022">
    <property type="entry name" value="Notch_Cell-Fate_Det"/>
</dbReference>
<feature type="domain" description="EGF-like" evidence="5">
    <location>
        <begin position="241"/>
        <end position="279"/>
    </location>
</feature>
<evidence type="ECO:0000256" key="3">
    <source>
        <dbReference type="ARBA" id="ARBA00023157"/>
    </source>
</evidence>
<feature type="domain" description="EGF-like" evidence="5">
    <location>
        <begin position="315"/>
        <end position="350"/>
    </location>
</feature>
<dbReference type="Pfam" id="PF12661">
    <property type="entry name" value="hEGF"/>
    <property type="match status" value="2"/>
</dbReference>
<dbReference type="SMART" id="SM00181">
    <property type="entry name" value="EGF"/>
    <property type="match status" value="4"/>
</dbReference>
<comment type="caution">
    <text evidence="4">Lacks conserved residue(s) required for the propagation of feature annotation.</text>
</comment>
<dbReference type="PROSITE" id="PS01186">
    <property type="entry name" value="EGF_2"/>
    <property type="match status" value="1"/>
</dbReference>
<protein>
    <recommendedName>
        <fullName evidence="9">Protein male abnormal 7</fullName>
    </recommendedName>
</protein>
<evidence type="ECO:0000259" key="6">
    <source>
        <dbReference type="PROSITE" id="PS51670"/>
    </source>
</evidence>
<dbReference type="InterPro" id="IPR014878">
    <property type="entry name" value="THAP4-like_heme-bd"/>
</dbReference>
<feature type="domain" description="ShKT" evidence="6">
    <location>
        <begin position="391"/>
        <end position="428"/>
    </location>
</feature>
<evidence type="ECO:0000259" key="5">
    <source>
        <dbReference type="PROSITE" id="PS50026"/>
    </source>
</evidence>
<gene>
    <name evidence="7" type="ORF">TSPI_09278</name>
</gene>
<dbReference type="InterPro" id="IPR013032">
    <property type="entry name" value="EGF-like_CS"/>
</dbReference>
<dbReference type="Pfam" id="PF08768">
    <property type="entry name" value="THAP4_heme-bd"/>
    <property type="match status" value="1"/>
</dbReference>
<dbReference type="EMBL" id="JBEUSY010000412">
    <property type="protein sequence ID" value="KAL1234269.1"/>
    <property type="molecule type" value="Genomic_DNA"/>
</dbReference>
<dbReference type="PROSITE" id="PS50026">
    <property type="entry name" value="EGF_3"/>
    <property type="match status" value="3"/>
</dbReference>
<keyword evidence="2" id="KW-0677">Repeat</keyword>
<evidence type="ECO:0000256" key="2">
    <source>
        <dbReference type="ARBA" id="ARBA00022737"/>
    </source>
</evidence>
<dbReference type="InterPro" id="IPR003582">
    <property type="entry name" value="ShKT_dom"/>
</dbReference>
<dbReference type="Pfam" id="PF02014">
    <property type="entry name" value="Reeler"/>
    <property type="match status" value="1"/>
</dbReference>
<dbReference type="InterPro" id="IPR012674">
    <property type="entry name" value="Calycin"/>
</dbReference>
<accession>A0ABR3KB58</accession>
<keyword evidence="8" id="KW-1185">Reference proteome</keyword>
<evidence type="ECO:0000256" key="1">
    <source>
        <dbReference type="ARBA" id="ARBA00022536"/>
    </source>
</evidence>
<dbReference type="Gene3D" id="2.40.128.20">
    <property type="match status" value="1"/>
</dbReference>
<dbReference type="CDD" id="cd07828">
    <property type="entry name" value="lipocalin_heme-bd-THAP4-like"/>
    <property type="match status" value="1"/>
</dbReference>
<evidence type="ECO:0008006" key="9">
    <source>
        <dbReference type="Google" id="ProtNLM"/>
    </source>
</evidence>
<reference evidence="7 8" key="1">
    <citation type="submission" date="2024-07" db="EMBL/GenBank/DDBJ databases">
        <title>Enhanced genomic and transcriptomic resources for Trichinella pseudospiralis and T. spiralis underpin the discovery of pronounced molecular differences between stages and species.</title>
        <authorList>
            <person name="Pasi K.K."/>
            <person name="La Rosa G."/>
            <person name="Gomez-Morales M.A."/>
            <person name="Tosini F."/>
            <person name="Sumanam S."/>
            <person name="Young N.D."/>
            <person name="Chang B.C."/>
            <person name="Robin G.B."/>
        </authorList>
    </citation>
    <scope>NUCLEOTIDE SEQUENCE [LARGE SCALE GENOMIC DNA]</scope>
    <source>
        <strain evidence="7">ISS534</strain>
    </source>
</reference>
<evidence type="ECO:0000313" key="8">
    <source>
        <dbReference type="Proteomes" id="UP001558632"/>
    </source>
</evidence>
<keyword evidence="1 4" id="KW-0245">EGF-like domain</keyword>
<dbReference type="SUPFAM" id="SSF57196">
    <property type="entry name" value="EGF/Laminin"/>
    <property type="match status" value="4"/>
</dbReference>